<sequence>MFSKSRFPNHATTHSPIYPDVHTQLPRSTNTTLSDQSILPSASAAPSVNNNPNPGAGERRSGASRKCESRHDPIDNGPQCSHPIAQIKEIGVPRRVDESSEREVAGGVGGLRGGGVLGAI</sequence>
<feature type="compositionally biased region" description="Basic and acidic residues" evidence="1">
    <location>
        <begin position="57"/>
        <end position="74"/>
    </location>
</feature>
<evidence type="ECO:0000313" key="3">
    <source>
        <dbReference type="Proteomes" id="UP000822688"/>
    </source>
</evidence>
<evidence type="ECO:0000256" key="1">
    <source>
        <dbReference type="SAM" id="MobiDB-lite"/>
    </source>
</evidence>
<reference evidence="2" key="1">
    <citation type="submission" date="2020-06" db="EMBL/GenBank/DDBJ databases">
        <title>WGS assembly of Ceratodon purpureus strain R40.</title>
        <authorList>
            <person name="Carey S.B."/>
            <person name="Jenkins J."/>
            <person name="Shu S."/>
            <person name="Lovell J.T."/>
            <person name="Sreedasyam A."/>
            <person name="Maumus F."/>
            <person name="Tiley G.P."/>
            <person name="Fernandez-Pozo N."/>
            <person name="Barry K."/>
            <person name="Chen C."/>
            <person name="Wang M."/>
            <person name="Lipzen A."/>
            <person name="Daum C."/>
            <person name="Saski C.A."/>
            <person name="Payton A.C."/>
            <person name="Mcbreen J.C."/>
            <person name="Conrad R.E."/>
            <person name="Kollar L.M."/>
            <person name="Olsson S."/>
            <person name="Huttunen S."/>
            <person name="Landis J.B."/>
            <person name="Wickett N.J."/>
            <person name="Johnson M.G."/>
            <person name="Rensing S.A."/>
            <person name="Grimwood J."/>
            <person name="Schmutz J."/>
            <person name="Mcdaniel S.F."/>
        </authorList>
    </citation>
    <scope>NUCLEOTIDE SEQUENCE</scope>
    <source>
        <strain evidence="2">R40</strain>
    </source>
</reference>
<feature type="compositionally biased region" description="Polar residues" evidence="1">
    <location>
        <begin position="25"/>
        <end position="39"/>
    </location>
</feature>
<feature type="compositionally biased region" description="Low complexity" evidence="1">
    <location>
        <begin position="40"/>
        <end position="56"/>
    </location>
</feature>
<feature type="compositionally biased region" description="Gly residues" evidence="1">
    <location>
        <begin position="106"/>
        <end position="120"/>
    </location>
</feature>
<organism evidence="2 3">
    <name type="scientific">Ceratodon purpureus</name>
    <name type="common">Fire moss</name>
    <name type="synonym">Dicranum purpureum</name>
    <dbReference type="NCBI Taxonomy" id="3225"/>
    <lineage>
        <taxon>Eukaryota</taxon>
        <taxon>Viridiplantae</taxon>
        <taxon>Streptophyta</taxon>
        <taxon>Embryophyta</taxon>
        <taxon>Bryophyta</taxon>
        <taxon>Bryophytina</taxon>
        <taxon>Bryopsida</taxon>
        <taxon>Dicranidae</taxon>
        <taxon>Pseudoditrichales</taxon>
        <taxon>Ditrichaceae</taxon>
        <taxon>Ceratodon</taxon>
    </lineage>
</organism>
<feature type="region of interest" description="Disordered" evidence="1">
    <location>
        <begin position="1"/>
        <end position="120"/>
    </location>
</feature>
<protein>
    <submittedName>
        <fullName evidence="2">Uncharacterized protein</fullName>
    </submittedName>
</protein>
<dbReference type="EMBL" id="CM026428">
    <property type="protein sequence ID" value="KAG0566142.1"/>
    <property type="molecule type" value="Genomic_DNA"/>
</dbReference>
<dbReference type="AlphaFoldDB" id="A0A8T0HAJ8"/>
<proteinExistence type="predicted"/>
<evidence type="ECO:0000313" key="2">
    <source>
        <dbReference type="EMBL" id="KAG0566142.1"/>
    </source>
</evidence>
<dbReference type="Proteomes" id="UP000822688">
    <property type="component" value="Chromosome 7"/>
</dbReference>
<gene>
    <name evidence="2" type="ORF">KC19_7G041200</name>
</gene>
<keyword evidence="3" id="KW-1185">Reference proteome</keyword>
<feature type="compositionally biased region" description="Basic and acidic residues" evidence="1">
    <location>
        <begin position="91"/>
        <end position="104"/>
    </location>
</feature>
<name>A0A8T0HAJ8_CERPU</name>
<accession>A0A8T0HAJ8</accession>
<comment type="caution">
    <text evidence="2">The sequence shown here is derived from an EMBL/GenBank/DDBJ whole genome shotgun (WGS) entry which is preliminary data.</text>
</comment>